<protein>
    <recommendedName>
        <fullName evidence="8">Major facilitator superfamily domain</fullName>
    </recommendedName>
</protein>
<dbReference type="InterPro" id="IPR005828">
    <property type="entry name" value="MFS_sugar_transport-like"/>
</dbReference>
<organism evidence="6 7">
    <name type="scientific">Phytophthora cactorum</name>
    <dbReference type="NCBI Taxonomy" id="29920"/>
    <lineage>
        <taxon>Eukaryota</taxon>
        <taxon>Sar</taxon>
        <taxon>Stramenopiles</taxon>
        <taxon>Oomycota</taxon>
        <taxon>Peronosporomycetes</taxon>
        <taxon>Peronosporales</taxon>
        <taxon>Peronosporaceae</taxon>
        <taxon>Phytophthora</taxon>
    </lineage>
</organism>
<dbReference type="InterPro" id="IPR036259">
    <property type="entry name" value="MFS_trans_sf"/>
</dbReference>
<keyword evidence="4 5" id="KW-0472">Membrane</keyword>
<reference evidence="6 7" key="1">
    <citation type="submission" date="2018-01" db="EMBL/GenBank/DDBJ databases">
        <title>Draft genome of the strawberry crown rot pathogen Phytophthora cactorum.</title>
        <authorList>
            <person name="Armitage A.D."/>
            <person name="Lysoe E."/>
            <person name="Nellist C.F."/>
            <person name="Harrison R.J."/>
            <person name="Brurberg M.B."/>
        </authorList>
    </citation>
    <scope>NUCLEOTIDE SEQUENCE [LARGE SCALE GENOMIC DNA]</scope>
    <source>
        <strain evidence="6 7">10300</strain>
    </source>
</reference>
<dbReference type="PANTHER" id="PTHR48022">
    <property type="entry name" value="PLASTIDIC GLUCOSE TRANSPORTER 4"/>
    <property type="match status" value="1"/>
</dbReference>
<keyword evidence="3 5" id="KW-1133">Transmembrane helix</keyword>
<dbReference type="GO" id="GO:0016020">
    <property type="term" value="C:membrane"/>
    <property type="evidence" value="ECO:0007669"/>
    <property type="project" value="UniProtKB-SubCell"/>
</dbReference>
<comment type="subcellular location">
    <subcellularLocation>
        <location evidence="1">Membrane</location>
        <topology evidence="1">Multi-pass membrane protein</topology>
    </subcellularLocation>
</comment>
<dbReference type="VEuPathDB" id="FungiDB:PC110_g23770"/>
<evidence type="ECO:0000256" key="4">
    <source>
        <dbReference type="ARBA" id="ARBA00023136"/>
    </source>
</evidence>
<evidence type="ECO:0000313" key="7">
    <source>
        <dbReference type="Proteomes" id="UP000251314"/>
    </source>
</evidence>
<dbReference type="Pfam" id="PF00083">
    <property type="entry name" value="Sugar_tr"/>
    <property type="match status" value="1"/>
</dbReference>
<keyword evidence="2 5" id="KW-0812">Transmembrane</keyword>
<dbReference type="GO" id="GO:0005351">
    <property type="term" value="F:carbohydrate:proton symporter activity"/>
    <property type="evidence" value="ECO:0007669"/>
    <property type="project" value="TreeGrafter"/>
</dbReference>
<evidence type="ECO:0008006" key="8">
    <source>
        <dbReference type="Google" id="ProtNLM"/>
    </source>
</evidence>
<proteinExistence type="predicted"/>
<feature type="non-terminal residue" evidence="6">
    <location>
        <position position="128"/>
    </location>
</feature>
<gene>
    <name evidence="6" type="ORF">PC110_g23770</name>
</gene>
<evidence type="ECO:0000256" key="3">
    <source>
        <dbReference type="ARBA" id="ARBA00022989"/>
    </source>
</evidence>
<evidence type="ECO:0000256" key="1">
    <source>
        <dbReference type="ARBA" id="ARBA00004141"/>
    </source>
</evidence>
<dbReference type="EMBL" id="MJFZ01004224">
    <property type="protein sequence ID" value="RAW19788.1"/>
    <property type="molecule type" value="Genomic_DNA"/>
</dbReference>
<comment type="caution">
    <text evidence="6">The sequence shown here is derived from an EMBL/GenBank/DDBJ whole genome shotgun (WGS) entry which is preliminary data.</text>
</comment>
<name>A0A329R978_9STRA</name>
<sequence>MQAWRTRAIRQSLSLTHVSCHLLLLQELKRLHQTDNVGHELQVIGDQVDEELAAQKGLSELLEPSTFKRVAIAMMLQVLQQATGINLIMSYGGLIFQDITNAGIYSAFFISGVNFLSTIPAMRWVDTT</sequence>
<evidence type="ECO:0000256" key="2">
    <source>
        <dbReference type="ARBA" id="ARBA00022692"/>
    </source>
</evidence>
<dbReference type="OrthoDB" id="6612291at2759"/>
<dbReference type="Proteomes" id="UP000251314">
    <property type="component" value="Unassembled WGS sequence"/>
</dbReference>
<evidence type="ECO:0000256" key="5">
    <source>
        <dbReference type="SAM" id="Phobius"/>
    </source>
</evidence>
<keyword evidence="7" id="KW-1185">Reference proteome</keyword>
<dbReference type="InterPro" id="IPR050360">
    <property type="entry name" value="MFS_Sugar_Transporters"/>
</dbReference>
<feature type="transmembrane region" description="Helical" evidence="5">
    <location>
        <begin position="102"/>
        <end position="125"/>
    </location>
</feature>
<dbReference type="STRING" id="29920.A0A329R978"/>
<dbReference type="PANTHER" id="PTHR48022:SF2">
    <property type="entry name" value="PLASTIDIC GLUCOSE TRANSPORTER 4"/>
    <property type="match status" value="1"/>
</dbReference>
<dbReference type="AlphaFoldDB" id="A0A329R978"/>
<accession>A0A329R978</accession>
<evidence type="ECO:0000313" key="6">
    <source>
        <dbReference type="EMBL" id="RAW19788.1"/>
    </source>
</evidence>
<dbReference type="Gene3D" id="1.20.1250.20">
    <property type="entry name" value="MFS general substrate transporter like domains"/>
    <property type="match status" value="1"/>
</dbReference>